<dbReference type="Proteomes" id="UP000295807">
    <property type="component" value="Unassembled WGS sequence"/>
</dbReference>
<feature type="chain" id="PRO_5021027329" description="Cyclophilin-like domain-containing protein" evidence="1">
    <location>
        <begin position="18"/>
        <end position="88"/>
    </location>
</feature>
<feature type="signal peptide" evidence="1">
    <location>
        <begin position="1"/>
        <end position="17"/>
    </location>
</feature>
<organism evidence="2 3">
    <name type="scientific">Anseongella ginsenosidimutans</name>
    <dbReference type="NCBI Taxonomy" id="496056"/>
    <lineage>
        <taxon>Bacteria</taxon>
        <taxon>Pseudomonadati</taxon>
        <taxon>Bacteroidota</taxon>
        <taxon>Sphingobacteriia</taxon>
        <taxon>Sphingobacteriales</taxon>
        <taxon>Sphingobacteriaceae</taxon>
        <taxon>Anseongella</taxon>
    </lineage>
</organism>
<accession>A0A4R3KQL9</accession>
<dbReference type="AlphaFoldDB" id="A0A4R3KQL9"/>
<evidence type="ECO:0008006" key="4">
    <source>
        <dbReference type="Google" id="ProtNLM"/>
    </source>
</evidence>
<dbReference type="EMBL" id="SMAD01000010">
    <property type="protein sequence ID" value="TCS85804.1"/>
    <property type="molecule type" value="Genomic_DNA"/>
</dbReference>
<evidence type="ECO:0000313" key="2">
    <source>
        <dbReference type="EMBL" id="TCS85804.1"/>
    </source>
</evidence>
<protein>
    <recommendedName>
        <fullName evidence="4">Cyclophilin-like domain-containing protein</fullName>
    </recommendedName>
</protein>
<proteinExistence type="predicted"/>
<evidence type="ECO:0000313" key="3">
    <source>
        <dbReference type="Proteomes" id="UP000295807"/>
    </source>
</evidence>
<reference evidence="2 3" key="1">
    <citation type="submission" date="2019-03" db="EMBL/GenBank/DDBJ databases">
        <title>Genomic Encyclopedia of Type Strains, Phase IV (KMG-IV): sequencing the most valuable type-strain genomes for metagenomic binning, comparative biology and taxonomic classification.</title>
        <authorList>
            <person name="Goeker M."/>
        </authorList>
    </citation>
    <scope>NUCLEOTIDE SEQUENCE [LARGE SCALE GENOMIC DNA]</scope>
    <source>
        <strain evidence="2 3">DSM 21100</strain>
    </source>
</reference>
<sequence length="88" mass="9908">MRILFLFCLLTSCFFLMQCSPDSNRKGIVTEDGAIKITIESPFGIGNDQPNKVSQYMGDFFFVKLSSLGENFIGRLGKLLICDDIIFK</sequence>
<keyword evidence="1" id="KW-0732">Signal</keyword>
<evidence type="ECO:0000256" key="1">
    <source>
        <dbReference type="SAM" id="SignalP"/>
    </source>
</evidence>
<gene>
    <name evidence="2" type="ORF">EDD80_1101</name>
</gene>
<name>A0A4R3KQL9_9SPHI</name>
<comment type="caution">
    <text evidence="2">The sequence shown here is derived from an EMBL/GenBank/DDBJ whole genome shotgun (WGS) entry which is preliminary data.</text>
</comment>
<keyword evidence="3" id="KW-1185">Reference proteome</keyword>